<organism evidence="14 15">
    <name type="scientific">Algoriphagus antarcticus</name>
    <dbReference type="NCBI Taxonomy" id="238540"/>
    <lineage>
        <taxon>Bacteria</taxon>
        <taxon>Pseudomonadati</taxon>
        <taxon>Bacteroidota</taxon>
        <taxon>Cytophagia</taxon>
        <taxon>Cytophagales</taxon>
        <taxon>Cyclobacteriaceae</taxon>
        <taxon>Algoriphagus</taxon>
    </lineage>
</organism>
<keyword evidence="5 13" id="KW-0812">Transmembrane</keyword>
<keyword evidence="10 13" id="KW-0472">Membrane</keyword>
<keyword evidence="9" id="KW-0406">Ion transport</keyword>
<keyword evidence="11" id="KW-0407">Ion channel</keyword>
<keyword evidence="15" id="KW-1185">Reference proteome</keyword>
<dbReference type="EMBL" id="QUNF01000029">
    <property type="protein sequence ID" value="REG81076.1"/>
    <property type="molecule type" value="Genomic_DNA"/>
</dbReference>
<evidence type="ECO:0000256" key="3">
    <source>
        <dbReference type="ARBA" id="ARBA00022448"/>
    </source>
</evidence>
<gene>
    <name evidence="14" type="ORF">C8N25_12921</name>
</gene>
<name>A0A3E0DEE4_9BACT</name>
<dbReference type="Pfam" id="PF06736">
    <property type="entry name" value="TMEM175"/>
    <property type="match status" value="1"/>
</dbReference>
<evidence type="ECO:0000256" key="6">
    <source>
        <dbReference type="ARBA" id="ARBA00022826"/>
    </source>
</evidence>
<evidence type="ECO:0000256" key="12">
    <source>
        <dbReference type="ARBA" id="ARBA00034430"/>
    </source>
</evidence>
<comment type="subcellular location">
    <subcellularLocation>
        <location evidence="1">Membrane</location>
        <topology evidence="1">Multi-pass membrane protein</topology>
    </subcellularLocation>
</comment>
<comment type="catalytic activity">
    <reaction evidence="12">
        <text>K(+)(in) = K(+)(out)</text>
        <dbReference type="Rhea" id="RHEA:29463"/>
        <dbReference type="ChEBI" id="CHEBI:29103"/>
    </reaction>
</comment>
<dbReference type="GO" id="GO:0016020">
    <property type="term" value="C:membrane"/>
    <property type="evidence" value="ECO:0007669"/>
    <property type="project" value="UniProtKB-SubCell"/>
</dbReference>
<keyword evidence="6" id="KW-0631">Potassium channel</keyword>
<evidence type="ECO:0000256" key="1">
    <source>
        <dbReference type="ARBA" id="ARBA00004141"/>
    </source>
</evidence>
<proteinExistence type="inferred from homology"/>
<comment type="caution">
    <text evidence="14">The sequence shown here is derived from an EMBL/GenBank/DDBJ whole genome shotgun (WGS) entry which is preliminary data.</text>
</comment>
<dbReference type="RefSeq" id="WP_240510986.1">
    <property type="nucleotide sequence ID" value="NZ_MSSW01000063.1"/>
</dbReference>
<dbReference type="GO" id="GO:0005267">
    <property type="term" value="F:potassium channel activity"/>
    <property type="evidence" value="ECO:0007669"/>
    <property type="project" value="UniProtKB-KW"/>
</dbReference>
<evidence type="ECO:0000256" key="13">
    <source>
        <dbReference type="SAM" id="Phobius"/>
    </source>
</evidence>
<evidence type="ECO:0000313" key="15">
    <source>
        <dbReference type="Proteomes" id="UP000256405"/>
    </source>
</evidence>
<reference evidence="14 15" key="1">
    <citation type="submission" date="2018-08" db="EMBL/GenBank/DDBJ databases">
        <title>Genomic Encyclopedia of Archaeal and Bacterial Type Strains, Phase II (KMG-II): from individual species to whole genera.</title>
        <authorList>
            <person name="Goeker M."/>
        </authorList>
    </citation>
    <scope>NUCLEOTIDE SEQUENCE [LARGE SCALE GENOMIC DNA]</scope>
    <source>
        <strain evidence="14 15">DSM 15986</strain>
    </source>
</reference>
<feature type="transmembrane region" description="Helical" evidence="13">
    <location>
        <begin position="53"/>
        <end position="74"/>
    </location>
</feature>
<keyword evidence="3" id="KW-0813">Transport</keyword>
<evidence type="ECO:0000256" key="4">
    <source>
        <dbReference type="ARBA" id="ARBA00022538"/>
    </source>
</evidence>
<dbReference type="GO" id="GO:0015252">
    <property type="term" value="F:proton channel activity"/>
    <property type="evidence" value="ECO:0007669"/>
    <property type="project" value="InterPro"/>
</dbReference>
<evidence type="ECO:0000256" key="5">
    <source>
        <dbReference type="ARBA" id="ARBA00022692"/>
    </source>
</evidence>
<protein>
    <submittedName>
        <fullName evidence="14">Uncharacterized protein DUF1211</fullName>
    </submittedName>
</protein>
<evidence type="ECO:0000256" key="2">
    <source>
        <dbReference type="ARBA" id="ARBA00006920"/>
    </source>
</evidence>
<keyword evidence="8 13" id="KW-1133">Transmembrane helix</keyword>
<dbReference type="Proteomes" id="UP000256405">
    <property type="component" value="Unassembled WGS sequence"/>
</dbReference>
<evidence type="ECO:0000313" key="14">
    <source>
        <dbReference type="EMBL" id="REG81076.1"/>
    </source>
</evidence>
<keyword evidence="4" id="KW-0633">Potassium transport</keyword>
<evidence type="ECO:0000256" key="9">
    <source>
        <dbReference type="ARBA" id="ARBA00023065"/>
    </source>
</evidence>
<dbReference type="AlphaFoldDB" id="A0A3E0DEE4"/>
<comment type="similarity">
    <text evidence="2">Belongs to the TMEM175 family.</text>
</comment>
<evidence type="ECO:0000256" key="8">
    <source>
        <dbReference type="ARBA" id="ARBA00022989"/>
    </source>
</evidence>
<sequence>MRNQLFKSDNRDSNFTYRGESPSRLDNLTDAVFGIAVTPLIFNMASANSLEDLIVFTKTLPAFLISIGFLIVIWQEHVRFSEI</sequence>
<keyword evidence="7" id="KW-0630">Potassium</keyword>
<evidence type="ECO:0000256" key="7">
    <source>
        <dbReference type="ARBA" id="ARBA00022958"/>
    </source>
</evidence>
<evidence type="ECO:0000256" key="11">
    <source>
        <dbReference type="ARBA" id="ARBA00023303"/>
    </source>
</evidence>
<dbReference type="InterPro" id="IPR010617">
    <property type="entry name" value="TMEM175-like"/>
</dbReference>
<accession>A0A3E0DEE4</accession>
<evidence type="ECO:0000256" key="10">
    <source>
        <dbReference type="ARBA" id="ARBA00023136"/>
    </source>
</evidence>